<evidence type="ECO:0000256" key="1">
    <source>
        <dbReference type="ARBA" id="ARBA00006817"/>
    </source>
</evidence>
<accession>A0A6J6IYE6</accession>
<organism evidence="3">
    <name type="scientific">freshwater metagenome</name>
    <dbReference type="NCBI Taxonomy" id="449393"/>
    <lineage>
        <taxon>unclassified sequences</taxon>
        <taxon>metagenomes</taxon>
        <taxon>ecological metagenomes</taxon>
    </lineage>
</organism>
<dbReference type="EMBL" id="CAEZVN010000024">
    <property type="protein sequence ID" value="CAB4629293.1"/>
    <property type="molecule type" value="Genomic_DNA"/>
</dbReference>
<evidence type="ECO:0000259" key="2">
    <source>
        <dbReference type="Pfam" id="PF08327"/>
    </source>
</evidence>
<proteinExistence type="inferred from homology"/>
<reference evidence="3" key="1">
    <citation type="submission" date="2020-05" db="EMBL/GenBank/DDBJ databases">
        <authorList>
            <person name="Chiriac C."/>
            <person name="Salcher M."/>
            <person name="Ghai R."/>
            <person name="Kavagutti S V."/>
        </authorList>
    </citation>
    <scope>NUCLEOTIDE SEQUENCE</scope>
</reference>
<sequence>MKHDFLYSVEREYPVAIERLWQAWTTASELEQWYHPTELTVVPGTATSVPDEGGLWTVAIDVPAFEFVAYFFGWYKHVTPLERLEHTMSYTQSKDEWLALDENAPHHKVVLEFESRGDNSWVKFSQFGEMPAEQIEATTVGMQSYFQSLADFLEEN</sequence>
<evidence type="ECO:0000313" key="3">
    <source>
        <dbReference type="EMBL" id="CAB4629293.1"/>
    </source>
</evidence>
<protein>
    <submittedName>
        <fullName evidence="3">Unannotated protein</fullName>
    </submittedName>
</protein>
<name>A0A6J6IYE6_9ZZZZ</name>
<dbReference type="InterPro" id="IPR023393">
    <property type="entry name" value="START-like_dom_sf"/>
</dbReference>
<dbReference type="AlphaFoldDB" id="A0A6J6IYE6"/>
<dbReference type="InterPro" id="IPR013538">
    <property type="entry name" value="ASHA1/2-like_C"/>
</dbReference>
<dbReference type="SUPFAM" id="SSF55961">
    <property type="entry name" value="Bet v1-like"/>
    <property type="match status" value="1"/>
</dbReference>
<dbReference type="Gene3D" id="3.30.530.20">
    <property type="match status" value="1"/>
</dbReference>
<feature type="domain" description="Activator of Hsp90 ATPase homologue 1/2-like C-terminal" evidence="2">
    <location>
        <begin position="16"/>
        <end position="154"/>
    </location>
</feature>
<comment type="similarity">
    <text evidence="1">Belongs to the AHA1 family.</text>
</comment>
<gene>
    <name evidence="3" type="ORF">UFOPK2001_00412</name>
</gene>
<dbReference type="Pfam" id="PF08327">
    <property type="entry name" value="AHSA1"/>
    <property type="match status" value="1"/>
</dbReference>
<dbReference type="CDD" id="cd07814">
    <property type="entry name" value="SRPBCC_CalC_Aha1-like"/>
    <property type="match status" value="1"/>
</dbReference>